<accession>A0ABW6CM36</accession>
<reference evidence="1 2" key="1">
    <citation type="submission" date="2024-09" db="EMBL/GenBank/DDBJ databases">
        <title>Genomes of Rahnella.</title>
        <authorList>
            <person name="Mnguni F.C."/>
            <person name="Shin G.Y."/>
            <person name="Coutinho T."/>
        </authorList>
    </citation>
    <scope>NUCLEOTIDE SEQUENCE [LARGE SCALE GENOMIC DNA]</scope>
    <source>
        <strain evidence="1 2">20WA0057</strain>
    </source>
</reference>
<proteinExistence type="predicted"/>
<gene>
    <name evidence="1" type="ORF">ACFPK4_25450</name>
</gene>
<evidence type="ECO:0000313" key="1">
    <source>
        <dbReference type="EMBL" id="MFD3226891.1"/>
    </source>
</evidence>
<dbReference type="RefSeq" id="WP_379672331.1">
    <property type="nucleotide sequence ID" value="NZ_JBHUCJ010000117.1"/>
</dbReference>
<name>A0ABW6CM36_RAHSY</name>
<organism evidence="1 2">
    <name type="scientific">Rahnella sp. (strain Y9602)</name>
    <dbReference type="NCBI Taxonomy" id="2703885"/>
    <lineage>
        <taxon>Bacteria</taxon>
        <taxon>Pseudomonadati</taxon>
        <taxon>Pseudomonadota</taxon>
        <taxon>Gammaproteobacteria</taxon>
        <taxon>Enterobacterales</taxon>
        <taxon>Yersiniaceae</taxon>
        <taxon>Rahnella</taxon>
    </lineage>
</organism>
<protein>
    <submittedName>
        <fullName evidence="1">Uncharacterized protein</fullName>
    </submittedName>
</protein>
<keyword evidence="2" id="KW-1185">Reference proteome</keyword>
<evidence type="ECO:0000313" key="2">
    <source>
        <dbReference type="Proteomes" id="UP001598201"/>
    </source>
</evidence>
<dbReference type="EMBL" id="JBHUCJ010000117">
    <property type="protein sequence ID" value="MFD3226891.1"/>
    <property type="molecule type" value="Genomic_DNA"/>
</dbReference>
<comment type="caution">
    <text evidence="1">The sequence shown here is derived from an EMBL/GenBank/DDBJ whole genome shotgun (WGS) entry which is preliminary data.</text>
</comment>
<dbReference type="Proteomes" id="UP001598201">
    <property type="component" value="Unassembled WGS sequence"/>
</dbReference>
<sequence>MNQNNHSALELMQMYQYSISELERRTIIRRKGNLVSDYTIWLATNRMGMELTHTKGYDAQTSNGRKVKIISFRNSINNQSSLIGVISDHELKFFDELLVVIYTFDFNVNLALIIPKEIILETNLFSRKLNGYALRINNLLTKNPNILDISHILCEQPESTFFNEDRIIKKIESDLKIVGKRTFVNYYEYLKKHVKTELIVNVMLSNNLDWKAMTAYTKVKKMKLIFDEKNENKALEIIVNSTNKLIPQSTKDRARELLEQNENNIEYA</sequence>